<evidence type="ECO:0000313" key="6">
    <source>
        <dbReference type="EMBL" id="OLY84956.1"/>
    </source>
</evidence>
<feature type="region of interest" description="Disordered" evidence="2">
    <location>
        <begin position="370"/>
        <end position="403"/>
    </location>
</feature>
<reference evidence="6" key="2">
    <citation type="submission" date="2017-01" db="EMBL/GenBank/DDBJ databases">
        <authorList>
            <person name="Mah S.A."/>
            <person name="Swanson W.J."/>
            <person name="Moy G.W."/>
            <person name="Vacquier V.D."/>
        </authorList>
    </citation>
    <scope>NUCLEOTIDE SEQUENCE</scope>
    <source>
        <strain evidence="6">ALG-7-W6</strain>
    </source>
</reference>
<dbReference type="PROSITE" id="PS00383">
    <property type="entry name" value="TYR_PHOSPHATASE_1"/>
    <property type="match status" value="1"/>
</dbReference>
<dbReference type="PROSITE" id="PS50056">
    <property type="entry name" value="TYR_PHOSPHATASE_2"/>
    <property type="match status" value="1"/>
</dbReference>
<dbReference type="InterPro" id="IPR029021">
    <property type="entry name" value="Prot-tyrosine_phosphatase-like"/>
</dbReference>
<feature type="domain" description="Tyrosine-protein phosphatase" evidence="3">
    <location>
        <begin position="19"/>
        <end position="359"/>
    </location>
</feature>
<feature type="domain" description="Tyrosine specific protein phosphatases" evidence="4">
    <location>
        <begin position="294"/>
        <end position="350"/>
    </location>
</feature>
<evidence type="ECO:0000256" key="2">
    <source>
        <dbReference type="SAM" id="MobiDB-lite"/>
    </source>
</evidence>
<dbReference type="SMART" id="SM00194">
    <property type="entry name" value="PTPc"/>
    <property type="match status" value="1"/>
</dbReference>
<organism evidence="6 7">
    <name type="scientific">Smittium mucronatum</name>
    <dbReference type="NCBI Taxonomy" id="133383"/>
    <lineage>
        <taxon>Eukaryota</taxon>
        <taxon>Fungi</taxon>
        <taxon>Fungi incertae sedis</taxon>
        <taxon>Zoopagomycota</taxon>
        <taxon>Kickxellomycotina</taxon>
        <taxon>Harpellomycetes</taxon>
        <taxon>Harpellales</taxon>
        <taxon>Legeriomycetaceae</taxon>
        <taxon>Smittium</taxon>
    </lineage>
</organism>
<protein>
    <submittedName>
        <fullName evidence="6">Receptor-type tyrosine-protein phosphatase gamma</fullName>
    </submittedName>
</protein>
<keyword evidence="6" id="KW-0675">Receptor</keyword>
<comment type="caution">
    <text evidence="6">The sequence shown here is derived from an EMBL/GenBank/DDBJ whole genome shotgun (WGS) entry which is preliminary data.</text>
</comment>
<comment type="similarity">
    <text evidence="1">Belongs to the protein-tyrosine phosphatase family. Non-receptor class subfamily.</text>
</comment>
<dbReference type="Pfam" id="PF00102">
    <property type="entry name" value="Y_phosphatase"/>
    <property type="match status" value="1"/>
</dbReference>
<dbReference type="InterPro" id="IPR016130">
    <property type="entry name" value="Tyr_Pase_AS"/>
</dbReference>
<dbReference type="STRING" id="133383.A0A1R0H756"/>
<dbReference type="PRINTS" id="PR00700">
    <property type="entry name" value="PRTYPHPHTASE"/>
</dbReference>
<dbReference type="EMBL" id="LSSL01000292">
    <property type="protein sequence ID" value="OLY84956.1"/>
    <property type="molecule type" value="Genomic_DNA"/>
</dbReference>
<evidence type="ECO:0000256" key="1">
    <source>
        <dbReference type="ARBA" id="ARBA00009649"/>
    </source>
</evidence>
<proteinExistence type="inferred from homology"/>
<reference evidence="6 7" key="1">
    <citation type="journal article" date="2016" name="Mol. Biol. Evol.">
        <title>Genome-Wide Survey of Gut Fungi (Harpellales) Reveals the First Horizontally Transferred Ubiquitin Gene from a Mosquito Host.</title>
        <authorList>
            <person name="Wang Y."/>
            <person name="White M.M."/>
            <person name="Kvist S."/>
            <person name="Moncalvo J.M."/>
        </authorList>
    </citation>
    <scope>NUCLEOTIDE SEQUENCE [LARGE SCALE GENOMIC DNA]</scope>
    <source>
        <strain evidence="6 7">ALG-7-W6</strain>
    </source>
</reference>
<keyword evidence="7" id="KW-1185">Reference proteome</keyword>
<dbReference type="InterPro" id="IPR000242">
    <property type="entry name" value="PTP_cat"/>
</dbReference>
<sequence>MSFKLIIENIISTNNAAYIKSNFDEITKISKILVKEGLDSSCENPFSYFWSQSNLSKNRYSNIYPFDYNRVVLGTVCKSLPPKNPVRSIEEAESSIPFQENYLKKEFGNSRYRSSYINASWIQTPLSIIETEYIATQGPIRDSIQDFWQMVFENKSSVIVMLANIMESGHEKCAPYWPTKSNRKLEFGGDKKLSVLLLDEKPILDGSAIVREFMVFNSHVSPNDPNVKRSAIKVSHYQFTAWPDRYVPDSYDDLLDFIIFTQDSRDLAIQSSTISENTALDKQTILLPSTGPPIVHCSAGCGRTGTFVILDTIIQFFKNNDTYKGDIIQDLFYSFRFQRVHFVQTIDQLMFIYEFVYNCLFSQNPVSPMSPQSPLKPTSFSLEDSGTSGGISPNSIPENTIDP</sequence>
<dbReference type="SMART" id="SM00404">
    <property type="entry name" value="PTPc_motif"/>
    <property type="match status" value="1"/>
</dbReference>
<dbReference type="CDD" id="cd00047">
    <property type="entry name" value="PTPc"/>
    <property type="match status" value="1"/>
</dbReference>
<evidence type="ECO:0000313" key="5">
    <source>
        <dbReference type="EMBL" id="OLY78697.1"/>
    </source>
</evidence>
<evidence type="ECO:0000313" key="7">
    <source>
        <dbReference type="Proteomes" id="UP000187455"/>
    </source>
</evidence>
<dbReference type="PROSITE" id="PS50055">
    <property type="entry name" value="TYR_PHOSPHATASE_PTP"/>
    <property type="match status" value="1"/>
</dbReference>
<dbReference type="InterPro" id="IPR003595">
    <property type="entry name" value="Tyr_Pase_cat"/>
</dbReference>
<dbReference type="PANTHER" id="PTHR19134">
    <property type="entry name" value="RECEPTOR-TYPE TYROSINE-PROTEIN PHOSPHATASE"/>
    <property type="match status" value="1"/>
</dbReference>
<evidence type="ECO:0000259" key="3">
    <source>
        <dbReference type="PROSITE" id="PS50055"/>
    </source>
</evidence>
<dbReference type="PANTHER" id="PTHR19134:SF449">
    <property type="entry name" value="TYROSINE-PROTEIN PHOSPHATASE 1"/>
    <property type="match status" value="1"/>
</dbReference>
<evidence type="ECO:0000259" key="4">
    <source>
        <dbReference type="PROSITE" id="PS50056"/>
    </source>
</evidence>
<dbReference type="InterPro" id="IPR000387">
    <property type="entry name" value="Tyr_Pase_dom"/>
</dbReference>
<dbReference type="InterPro" id="IPR050348">
    <property type="entry name" value="Protein-Tyr_Phosphatase"/>
</dbReference>
<name>A0A1R0H756_9FUNG</name>
<dbReference type="EMBL" id="LSSL01005702">
    <property type="protein sequence ID" value="OLY78697.1"/>
    <property type="molecule type" value="Genomic_DNA"/>
</dbReference>
<dbReference type="GO" id="GO:0004725">
    <property type="term" value="F:protein tyrosine phosphatase activity"/>
    <property type="evidence" value="ECO:0007669"/>
    <property type="project" value="InterPro"/>
</dbReference>
<accession>A0A1R0H756</accession>
<gene>
    <name evidence="5" type="ORF">AYI68_g7250</name>
    <name evidence="6" type="ORF">AYI68_g866</name>
</gene>
<dbReference type="SUPFAM" id="SSF52799">
    <property type="entry name" value="(Phosphotyrosine protein) phosphatases II"/>
    <property type="match status" value="1"/>
</dbReference>
<dbReference type="OrthoDB" id="10253954at2759"/>
<dbReference type="AlphaFoldDB" id="A0A1R0H756"/>
<dbReference type="Gene3D" id="3.90.190.10">
    <property type="entry name" value="Protein tyrosine phosphatase superfamily"/>
    <property type="match status" value="1"/>
</dbReference>
<dbReference type="Proteomes" id="UP000187455">
    <property type="component" value="Unassembled WGS sequence"/>
</dbReference>